<organism evidence="1 2">
    <name type="scientific">Sinanodonta woodiana</name>
    <name type="common">Chinese pond mussel</name>
    <name type="synonym">Anodonta woodiana</name>
    <dbReference type="NCBI Taxonomy" id="1069815"/>
    <lineage>
        <taxon>Eukaryota</taxon>
        <taxon>Metazoa</taxon>
        <taxon>Spiralia</taxon>
        <taxon>Lophotrochozoa</taxon>
        <taxon>Mollusca</taxon>
        <taxon>Bivalvia</taxon>
        <taxon>Autobranchia</taxon>
        <taxon>Heteroconchia</taxon>
        <taxon>Palaeoheterodonta</taxon>
        <taxon>Unionida</taxon>
        <taxon>Unionoidea</taxon>
        <taxon>Unionidae</taxon>
        <taxon>Unioninae</taxon>
        <taxon>Sinanodonta</taxon>
    </lineage>
</organism>
<comment type="caution">
    <text evidence="1">The sequence shown here is derived from an EMBL/GenBank/DDBJ whole genome shotgun (WGS) entry which is preliminary data.</text>
</comment>
<protein>
    <submittedName>
        <fullName evidence="1">Uncharacterized protein</fullName>
    </submittedName>
</protein>
<reference evidence="1 2" key="1">
    <citation type="submission" date="2024-11" db="EMBL/GenBank/DDBJ databases">
        <title>Chromosome-level genome assembly of the freshwater bivalve Anodonta woodiana.</title>
        <authorList>
            <person name="Chen X."/>
        </authorList>
    </citation>
    <scope>NUCLEOTIDE SEQUENCE [LARGE SCALE GENOMIC DNA]</scope>
    <source>
        <strain evidence="1">MN2024</strain>
        <tissue evidence="1">Gills</tissue>
    </source>
</reference>
<accession>A0ABD3V2R5</accession>
<sequence>MGLWCVQVCNSDQPGFRLQSCSAAPQIKHPIYDVYKESLSSCGPNVVPSKLHPGKENQNEENFIVGTHEATGDDNMNGNVIIYKIKMD</sequence>
<dbReference type="Proteomes" id="UP001634394">
    <property type="component" value="Unassembled WGS sequence"/>
</dbReference>
<gene>
    <name evidence="1" type="ORF">ACJMK2_014060</name>
</gene>
<name>A0ABD3V2R5_SINWO</name>
<keyword evidence="2" id="KW-1185">Reference proteome</keyword>
<evidence type="ECO:0000313" key="1">
    <source>
        <dbReference type="EMBL" id="KAL3854815.1"/>
    </source>
</evidence>
<dbReference type="EMBL" id="JBJQND010000014">
    <property type="protein sequence ID" value="KAL3854815.1"/>
    <property type="molecule type" value="Genomic_DNA"/>
</dbReference>
<proteinExistence type="predicted"/>
<evidence type="ECO:0000313" key="2">
    <source>
        <dbReference type="Proteomes" id="UP001634394"/>
    </source>
</evidence>
<dbReference type="AlphaFoldDB" id="A0ABD3V2R5"/>